<gene>
    <name evidence="2" type="ORF">BAE39_12425</name>
</gene>
<keyword evidence="1" id="KW-0472">Membrane</keyword>
<dbReference type="AlphaFoldDB" id="A0A1A5I9E6"/>
<comment type="caution">
    <text evidence="2">The sequence shown here is derived from an EMBL/GenBank/DDBJ whole genome shotgun (WGS) entry which is preliminary data.</text>
</comment>
<dbReference type="Proteomes" id="UP000093748">
    <property type="component" value="Unassembled WGS sequence"/>
</dbReference>
<dbReference type="EMBL" id="LZTJ01000012">
    <property type="protein sequence ID" value="OBP76876.1"/>
    <property type="molecule type" value="Genomic_DNA"/>
</dbReference>
<organism evidence="2 3">
    <name type="scientific">Rhizobium loti</name>
    <name type="common">Mesorhizobium loti</name>
    <dbReference type="NCBI Taxonomy" id="381"/>
    <lineage>
        <taxon>Bacteria</taxon>
        <taxon>Pseudomonadati</taxon>
        <taxon>Pseudomonadota</taxon>
        <taxon>Alphaproteobacteria</taxon>
        <taxon>Hyphomicrobiales</taxon>
        <taxon>Phyllobacteriaceae</taxon>
        <taxon>Mesorhizobium</taxon>
    </lineage>
</organism>
<proteinExistence type="predicted"/>
<dbReference type="OrthoDB" id="8089763at2"/>
<feature type="transmembrane region" description="Helical" evidence="1">
    <location>
        <begin position="30"/>
        <end position="52"/>
    </location>
</feature>
<evidence type="ECO:0000256" key="1">
    <source>
        <dbReference type="SAM" id="Phobius"/>
    </source>
</evidence>
<protein>
    <submittedName>
        <fullName evidence="2">Uncharacterized protein</fullName>
    </submittedName>
</protein>
<keyword evidence="1" id="KW-0812">Transmembrane</keyword>
<accession>A0A1A5I9E6</accession>
<reference evidence="3" key="1">
    <citation type="submission" date="2016-06" db="EMBL/GenBank/DDBJ databases">
        <title>NZP2037 Pacbio-Illumina hybrid assembly.</title>
        <authorList>
            <person name="Ramsay J.P."/>
        </authorList>
    </citation>
    <scope>NUCLEOTIDE SEQUENCE [LARGE SCALE GENOMIC DNA]</scope>
    <source>
        <strain evidence="3">R7ANS::ICEMlSym2042</strain>
    </source>
</reference>
<evidence type="ECO:0000313" key="2">
    <source>
        <dbReference type="EMBL" id="OBP76876.1"/>
    </source>
</evidence>
<dbReference type="GeneID" id="66684848"/>
<sequence>MTCLAIFLYAAGSLLAVQYSHEIGEGRLSIGTVALALFWPVTIPFVWCWGIVETVIEAVRS</sequence>
<evidence type="ECO:0000313" key="3">
    <source>
        <dbReference type="Proteomes" id="UP000093748"/>
    </source>
</evidence>
<keyword evidence="1" id="KW-1133">Transmembrane helix</keyword>
<name>A0A1A5I9E6_RHILI</name>
<dbReference type="RefSeq" id="WP_032929638.1">
    <property type="nucleotide sequence ID" value="NZ_LZTH01000045.1"/>
</dbReference>